<keyword evidence="2" id="KW-1185">Reference proteome</keyword>
<comment type="caution">
    <text evidence="1">The sequence shown here is derived from an EMBL/GenBank/DDBJ whole genome shotgun (WGS) entry which is preliminary data.</text>
</comment>
<accession>A0ABD2VVR8</accession>
<name>A0ABD2VVR8_9HYME</name>
<organism evidence="1 2">
    <name type="scientific">Trichogramma kaykai</name>
    <dbReference type="NCBI Taxonomy" id="54128"/>
    <lineage>
        <taxon>Eukaryota</taxon>
        <taxon>Metazoa</taxon>
        <taxon>Ecdysozoa</taxon>
        <taxon>Arthropoda</taxon>
        <taxon>Hexapoda</taxon>
        <taxon>Insecta</taxon>
        <taxon>Pterygota</taxon>
        <taxon>Neoptera</taxon>
        <taxon>Endopterygota</taxon>
        <taxon>Hymenoptera</taxon>
        <taxon>Apocrita</taxon>
        <taxon>Proctotrupomorpha</taxon>
        <taxon>Chalcidoidea</taxon>
        <taxon>Trichogrammatidae</taxon>
        <taxon>Trichogramma</taxon>
    </lineage>
</organism>
<protein>
    <submittedName>
        <fullName evidence="1">Uncharacterized protein</fullName>
    </submittedName>
</protein>
<evidence type="ECO:0000313" key="2">
    <source>
        <dbReference type="Proteomes" id="UP001627154"/>
    </source>
</evidence>
<gene>
    <name evidence="1" type="ORF">TKK_019720</name>
</gene>
<proteinExistence type="predicted"/>
<dbReference type="AlphaFoldDB" id="A0ABD2VVR8"/>
<dbReference type="Proteomes" id="UP001627154">
    <property type="component" value="Unassembled WGS sequence"/>
</dbReference>
<dbReference type="EMBL" id="JBJJXI010000170">
    <property type="protein sequence ID" value="KAL3384630.1"/>
    <property type="molecule type" value="Genomic_DNA"/>
</dbReference>
<sequence length="164" mass="18571">MKIIILLFIGIVTIEICNGANLRRLFRMKRAESDFILRSCIATAQLTRKHRINDASHLVVEETNLPYLASASLKLDNSKFKGPNSIKHLRSGSRFKSKSKGRNLILKKIDSPLGTVDVQPIRQDFPKAFKKKDPLPELDRRGSARNLDTDTPITIVHTLKPKIM</sequence>
<evidence type="ECO:0000313" key="1">
    <source>
        <dbReference type="EMBL" id="KAL3384630.1"/>
    </source>
</evidence>
<reference evidence="1 2" key="1">
    <citation type="journal article" date="2024" name="bioRxiv">
        <title>A reference genome for Trichogramma kaykai: A tiny desert-dwelling parasitoid wasp with competing sex-ratio distorters.</title>
        <authorList>
            <person name="Culotta J."/>
            <person name="Lindsey A.R."/>
        </authorList>
    </citation>
    <scope>NUCLEOTIDE SEQUENCE [LARGE SCALE GENOMIC DNA]</scope>
    <source>
        <strain evidence="1 2">KSX58</strain>
    </source>
</reference>